<protein>
    <submittedName>
        <fullName evidence="1">Uncharacterized protein</fullName>
    </submittedName>
</protein>
<dbReference type="AlphaFoldDB" id="A0A6L2N6M7"/>
<organism evidence="1">
    <name type="scientific">Tanacetum cinerariifolium</name>
    <name type="common">Dalmatian daisy</name>
    <name type="synonym">Chrysanthemum cinerariifolium</name>
    <dbReference type="NCBI Taxonomy" id="118510"/>
    <lineage>
        <taxon>Eukaryota</taxon>
        <taxon>Viridiplantae</taxon>
        <taxon>Streptophyta</taxon>
        <taxon>Embryophyta</taxon>
        <taxon>Tracheophyta</taxon>
        <taxon>Spermatophyta</taxon>
        <taxon>Magnoliopsida</taxon>
        <taxon>eudicotyledons</taxon>
        <taxon>Gunneridae</taxon>
        <taxon>Pentapetalae</taxon>
        <taxon>asterids</taxon>
        <taxon>campanulids</taxon>
        <taxon>Asterales</taxon>
        <taxon>Asteraceae</taxon>
        <taxon>Asteroideae</taxon>
        <taxon>Anthemideae</taxon>
        <taxon>Anthemidinae</taxon>
        <taxon>Tanacetum</taxon>
    </lineage>
</organism>
<reference evidence="1" key="1">
    <citation type="journal article" date="2019" name="Sci. Rep.">
        <title>Draft genome of Tanacetum cinerariifolium, the natural source of mosquito coil.</title>
        <authorList>
            <person name="Yamashiro T."/>
            <person name="Shiraishi A."/>
            <person name="Satake H."/>
            <person name="Nakayama K."/>
        </authorList>
    </citation>
    <scope>NUCLEOTIDE SEQUENCE</scope>
</reference>
<proteinExistence type="predicted"/>
<evidence type="ECO:0000313" key="1">
    <source>
        <dbReference type="EMBL" id="GEU81891.1"/>
    </source>
</evidence>
<dbReference type="EMBL" id="BKCJ010008374">
    <property type="protein sequence ID" value="GEU81891.1"/>
    <property type="molecule type" value="Genomic_DNA"/>
</dbReference>
<gene>
    <name evidence="1" type="ORF">Tci_053869</name>
</gene>
<name>A0A6L2N6M7_TANCI</name>
<accession>A0A6L2N6M7</accession>
<comment type="caution">
    <text evidence="1">The sequence shown here is derived from an EMBL/GenBank/DDBJ whole genome shotgun (WGS) entry which is preliminary data.</text>
</comment>
<sequence length="584" mass="66014">MLPPLAAPPNATYPPSNSLKSVSFGVDAAKDFKDICQGIKTAGERLTAMRIKQYFLMTDYSLWEVILNGDSLAPTRVIEGVVQPVAPTTAEQSTNESISAAASVYDVSAKIPVSALLNMDTLSNDVIYSFFASQSNSPQLDNDDLKQIDADDLEEMDLKWQMAMWTVRAREDLNQLWALVKEYISIIPTSNDKEMELWVELKRMYEPDPKDQLWTLTQNYMHAPVEWKLYDLSGVYHKVNDVTRLQALVDKKKVIITEATIRDALRLDDAESIDFLPNEEIFTELSRMGGHHGTSLVLLWLQLSSAFQQGRIIASIDADEDVTLKDFTDIAREVAIDAGIKESANDDELELAKLQKVVEVVTTAKLITEVVTAASATITAVDTPLTAAALTAAPSAARKRKGMVIKDPKKLLHHPSSYILKPNPKTKGKGFWNMAGFKMDYFKGMSYDDIRPIFEKYFNSNVAFLEKTKEQMEEEDSRALKRAMPNDEDDVYTKATPLSRKVPVVDYEIYTENNKPYYKIIRADGYPQLFLSFLSLLKNFDREDLEVLWQLVKEIFASSKPKNFSDDFFLTTLTYMFEKPDVQA</sequence>